<gene>
    <name evidence="1" type="ORF">NDU88_005787</name>
</gene>
<dbReference type="AlphaFoldDB" id="A0AAV7PPJ7"/>
<dbReference type="Proteomes" id="UP001066276">
    <property type="component" value="Chromosome 7"/>
</dbReference>
<organism evidence="1 2">
    <name type="scientific">Pleurodeles waltl</name>
    <name type="common">Iberian ribbed newt</name>
    <dbReference type="NCBI Taxonomy" id="8319"/>
    <lineage>
        <taxon>Eukaryota</taxon>
        <taxon>Metazoa</taxon>
        <taxon>Chordata</taxon>
        <taxon>Craniata</taxon>
        <taxon>Vertebrata</taxon>
        <taxon>Euteleostomi</taxon>
        <taxon>Amphibia</taxon>
        <taxon>Batrachia</taxon>
        <taxon>Caudata</taxon>
        <taxon>Salamandroidea</taxon>
        <taxon>Salamandridae</taxon>
        <taxon>Pleurodelinae</taxon>
        <taxon>Pleurodeles</taxon>
    </lineage>
</organism>
<accession>A0AAV7PPJ7</accession>
<evidence type="ECO:0000313" key="2">
    <source>
        <dbReference type="Proteomes" id="UP001066276"/>
    </source>
</evidence>
<protein>
    <submittedName>
        <fullName evidence="1">Uncharacterized protein</fullName>
    </submittedName>
</protein>
<evidence type="ECO:0000313" key="1">
    <source>
        <dbReference type="EMBL" id="KAJ1127385.1"/>
    </source>
</evidence>
<sequence>MGVSAAHLQLEEEEVHLGMEENIFPRGPWPDTAGEPRQCGDGERQNWEGDWYTYHYTIHDPKTIYAAANPACWRKKKGSPGGDTVEPTRADLMNAIEDIHSALEQQIEIVSIDLNAADLRKVSEKVNTAETNTWSLQGDMASLKKQMTTMHAEMEADTESRYILLRGTLDGHPLEILNAYAPNSYDPTFYPAIAS</sequence>
<reference evidence="1" key="1">
    <citation type="journal article" date="2022" name="bioRxiv">
        <title>Sequencing and chromosome-scale assembly of the giantPleurodeles waltlgenome.</title>
        <authorList>
            <person name="Brown T."/>
            <person name="Elewa A."/>
            <person name="Iarovenko S."/>
            <person name="Subramanian E."/>
            <person name="Araus A.J."/>
            <person name="Petzold A."/>
            <person name="Susuki M."/>
            <person name="Suzuki K.-i.T."/>
            <person name="Hayashi T."/>
            <person name="Toyoda A."/>
            <person name="Oliveira C."/>
            <person name="Osipova E."/>
            <person name="Leigh N.D."/>
            <person name="Simon A."/>
            <person name="Yun M.H."/>
        </authorList>
    </citation>
    <scope>NUCLEOTIDE SEQUENCE</scope>
    <source>
        <strain evidence="1">20211129_DDA</strain>
        <tissue evidence="1">Liver</tissue>
    </source>
</reference>
<dbReference type="EMBL" id="JANPWB010000011">
    <property type="protein sequence ID" value="KAJ1127385.1"/>
    <property type="molecule type" value="Genomic_DNA"/>
</dbReference>
<keyword evidence="2" id="KW-1185">Reference proteome</keyword>
<name>A0AAV7PPJ7_PLEWA</name>
<proteinExistence type="predicted"/>
<comment type="caution">
    <text evidence="1">The sequence shown here is derived from an EMBL/GenBank/DDBJ whole genome shotgun (WGS) entry which is preliminary data.</text>
</comment>